<reference evidence="2" key="1">
    <citation type="submission" date="2016-10" db="EMBL/GenBank/DDBJ databases">
        <authorList>
            <person name="Varghese N."/>
            <person name="Submissions S."/>
        </authorList>
    </citation>
    <scope>NUCLEOTIDE SEQUENCE [LARGE SCALE GENOMIC DNA]</scope>
    <source>
        <strain evidence="2">CGMCC 1.6963</strain>
    </source>
</reference>
<dbReference type="InterPro" id="IPR019587">
    <property type="entry name" value="Polyketide_cyclase/dehydratase"/>
</dbReference>
<dbReference type="EMBL" id="FOHB01000005">
    <property type="protein sequence ID" value="SES35253.1"/>
    <property type="molecule type" value="Genomic_DNA"/>
</dbReference>
<dbReference type="Proteomes" id="UP000199019">
    <property type="component" value="Unassembled WGS sequence"/>
</dbReference>
<proteinExistence type="predicted"/>
<dbReference type="OrthoDB" id="5951835at2"/>
<organism evidence="1 2">
    <name type="scientific">Pedococcus cremeus</name>
    <dbReference type="NCBI Taxonomy" id="587636"/>
    <lineage>
        <taxon>Bacteria</taxon>
        <taxon>Bacillati</taxon>
        <taxon>Actinomycetota</taxon>
        <taxon>Actinomycetes</taxon>
        <taxon>Micrococcales</taxon>
        <taxon>Intrasporangiaceae</taxon>
        <taxon>Pedococcus</taxon>
    </lineage>
</organism>
<accession>A0A1H9WP87</accession>
<evidence type="ECO:0000313" key="1">
    <source>
        <dbReference type="EMBL" id="SES35253.1"/>
    </source>
</evidence>
<dbReference type="STRING" id="587636.SAMN05216199_3047"/>
<name>A0A1H9WP87_9MICO</name>
<protein>
    <submittedName>
        <fullName evidence="1">Polyketide cyclase / dehydrase and lipid transport</fullName>
    </submittedName>
</protein>
<keyword evidence="2" id="KW-1185">Reference proteome</keyword>
<dbReference type="RefSeq" id="WP_091759773.1">
    <property type="nucleotide sequence ID" value="NZ_FOHB01000005.1"/>
</dbReference>
<dbReference type="AlphaFoldDB" id="A0A1H9WP87"/>
<dbReference type="Pfam" id="PF10604">
    <property type="entry name" value="Polyketide_cyc2"/>
    <property type="match status" value="1"/>
</dbReference>
<dbReference type="SUPFAM" id="SSF55961">
    <property type="entry name" value="Bet v1-like"/>
    <property type="match status" value="1"/>
</dbReference>
<dbReference type="Gene3D" id="3.30.530.20">
    <property type="match status" value="1"/>
</dbReference>
<evidence type="ECO:0000313" key="2">
    <source>
        <dbReference type="Proteomes" id="UP000199019"/>
    </source>
</evidence>
<sequence>MARISGEVVIRRTPKKVFECVADERNEPSWNPRMKRVELLTPGPVGVGTRWAATAGTPRGSTDMVIEVTGYEPARRLDSVTQLPGMDIVGSVLFQGAPEGTRLRWRWDVRPRGALRAVGPLLGLVGRRQERQAWEGLRRHLEREGVRR</sequence>
<dbReference type="InterPro" id="IPR023393">
    <property type="entry name" value="START-like_dom_sf"/>
</dbReference>
<gene>
    <name evidence="1" type="ORF">SAMN05216199_3047</name>
</gene>